<dbReference type="EMBL" id="LBIC01000008">
    <property type="protein sequence ID" value="KKW90873.1"/>
    <property type="molecule type" value="Genomic_DNA"/>
</dbReference>
<organism evidence="2 3">
    <name type="scientific">Sphingobium chungbukense</name>
    <dbReference type="NCBI Taxonomy" id="56193"/>
    <lineage>
        <taxon>Bacteria</taxon>
        <taxon>Pseudomonadati</taxon>
        <taxon>Pseudomonadota</taxon>
        <taxon>Alphaproteobacteria</taxon>
        <taxon>Sphingomonadales</taxon>
        <taxon>Sphingomonadaceae</taxon>
        <taxon>Sphingobium</taxon>
    </lineage>
</organism>
<protein>
    <submittedName>
        <fullName evidence="2">Uncharacterized protein</fullName>
    </submittedName>
</protein>
<dbReference type="PATRIC" id="fig|56193.3.peg.3730"/>
<evidence type="ECO:0000313" key="3">
    <source>
        <dbReference type="Proteomes" id="UP000033874"/>
    </source>
</evidence>
<dbReference type="AlphaFoldDB" id="A0A0M3ALP9"/>
<comment type="caution">
    <text evidence="2">The sequence shown here is derived from an EMBL/GenBank/DDBJ whole genome shotgun (WGS) entry which is preliminary data.</text>
</comment>
<sequence length="137" mass="14915">MVAVLIGTMVFFVRFVAAPTPHSTPQTVNLTIIVEPGGSQQVNGYLESGDRMALSWRTDGADLGYRYHVESGHETPSILAIGLSSDGAQQFKAEHGGFYGIGLRNFTGRRVTVTLKATGTFEYFRAMFAQGKREAPK</sequence>
<evidence type="ECO:0000313" key="2">
    <source>
        <dbReference type="EMBL" id="KKW90873.1"/>
    </source>
</evidence>
<accession>A0A0M3ALP9</accession>
<feature type="signal peptide" evidence="1">
    <location>
        <begin position="1"/>
        <end position="17"/>
    </location>
</feature>
<name>A0A0M3ALP9_9SPHN</name>
<dbReference type="STRING" id="56193.YP76_17810"/>
<dbReference type="Proteomes" id="UP000033874">
    <property type="component" value="Unassembled WGS sequence"/>
</dbReference>
<gene>
    <name evidence="2" type="ORF">YP76_17810</name>
</gene>
<reference evidence="2 3" key="1">
    <citation type="submission" date="2015-04" db="EMBL/GenBank/DDBJ databases">
        <title>Genome sequence of aromatic hydrocarbons-degrading Sphingobium chungbukense DJ77.</title>
        <authorList>
            <person name="Kim Y.-C."/>
            <person name="Chae J.-C."/>
        </authorList>
    </citation>
    <scope>NUCLEOTIDE SEQUENCE [LARGE SCALE GENOMIC DNA]</scope>
    <source>
        <strain evidence="2 3">DJ77</strain>
    </source>
</reference>
<feature type="chain" id="PRO_5005650366" evidence="1">
    <location>
        <begin position="18"/>
        <end position="137"/>
    </location>
</feature>
<keyword evidence="3" id="KW-1185">Reference proteome</keyword>
<keyword evidence="1" id="KW-0732">Signal</keyword>
<evidence type="ECO:0000256" key="1">
    <source>
        <dbReference type="SAM" id="SignalP"/>
    </source>
</evidence>
<proteinExistence type="predicted"/>